<organism evidence="2 3">
    <name type="scientific">Polarella glacialis</name>
    <name type="common">Dinoflagellate</name>
    <dbReference type="NCBI Taxonomy" id="89957"/>
    <lineage>
        <taxon>Eukaryota</taxon>
        <taxon>Sar</taxon>
        <taxon>Alveolata</taxon>
        <taxon>Dinophyceae</taxon>
        <taxon>Suessiales</taxon>
        <taxon>Suessiaceae</taxon>
        <taxon>Polarella</taxon>
    </lineage>
</organism>
<feature type="region of interest" description="Disordered" evidence="1">
    <location>
        <begin position="1"/>
        <end position="72"/>
    </location>
</feature>
<feature type="non-terminal residue" evidence="2">
    <location>
        <position position="1"/>
    </location>
</feature>
<evidence type="ECO:0000313" key="3">
    <source>
        <dbReference type="Proteomes" id="UP000626109"/>
    </source>
</evidence>
<feature type="non-terminal residue" evidence="2">
    <location>
        <position position="172"/>
    </location>
</feature>
<comment type="caution">
    <text evidence="2">The sequence shown here is derived from an EMBL/GenBank/DDBJ whole genome shotgun (WGS) entry which is preliminary data.</text>
</comment>
<feature type="compositionally biased region" description="Pro residues" evidence="1">
    <location>
        <begin position="18"/>
        <end position="30"/>
    </location>
</feature>
<name>A0A813LLW6_POLGL</name>
<dbReference type="AlphaFoldDB" id="A0A813LLW6"/>
<evidence type="ECO:0000256" key="1">
    <source>
        <dbReference type="SAM" id="MobiDB-lite"/>
    </source>
</evidence>
<reference evidence="2" key="1">
    <citation type="submission" date="2021-02" db="EMBL/GenBank/DDBJ databases">
        <authorList>
            <person name="Dougan E. K."/>
            <person name="Rhodes N."/>
            <person name="Thang M."/>
            <person name="Chan C."/>
        </authorList>
    </citation>
    <scope>NUCLEOTIDE SEQUENCE</scope>
</reference>
<proteinExistence type="predicted"/>
<accession>A0A813LLW6</accession>
<dbReference type="EMBL" id="CAJNNW010036224">
    <property type="protein sequence ID" value="CAE8732752.1"/>
    <property type="molecule type" value="Genomic_DNA"/>
</dbReference>
<protein>
    <submittedName>
        <fullName evidence="2">Uncharacterized protein</fullName>
    </submittedName>
</protein>
<evidence type="ECO:0000313" key="2">
    <source>
        <dbReference type="EMBL" id="CAE8732752.1"/>
    </source>
</evidence>
<sequence>IVGGSEPDVRMPETISTPPLPEVTPPPPSAPEAAPRQPDGYELPEALPQGASAAAGGYHPHRAPGSSARRSGPYAVDVQLVGKARHKELVFGDLEAADQERMCAAMGREWAKWLEHKSVRWLSAEDFRKLRGDHGELRVVGTRWVLTQKPDGSFKARLVVQGCQEQDLGLRV</sequence>
<dbReference type="Proteomes" id="UP000626109">
    <property type="component" value="Unassembled WGS sequence"/>
</dbReference>
<gene>
    <name evidence="2" type="ORF">PGLA2088_LOCUS46535</name>
</gene>